<dbReference type="GO" id="GO:0012505">
    <property type="term" value="C:endomembrane system"/>
    <property type="evidence" value="ECO:0007669"/>
    <property type="project" value="TreeGrafter"/>
</dbReference>
<keyword evidence="5" id="KW-0812">Transmembrane</keyword>
<dbReference type="InterPro" id="IPR002123">
    <property type="entry name" value="Plipid/glycerol_acylTrfase"/>
</dbReference>
<comment type="similarity">
    <text evidence="1">Belongs to the 1-acyl-sn-glycerol-3-phosphate acyltransferase family.</text>
</comment>
<feature type="transmembrane region" description="Helical" evidence="5">
    <location>
        <begin position="343"/>
        <end position="370"/>
    </location>
</feature>
<protein>
    <submittedName>
        <fullName evidence="7">AGPAT4 protein</fullName>
    </submittedName>
</protein>
<dbReference type="Pfam" id="PF01553">
    <property type="entry name" value="Acyltransferase"/>
    <property type="match status" value="1"/>
</dbReference>
<dbReference type="GO" id="GO:0003841">
    <property type="term" value="F:1-acylglycerol-3-phosphate O-acyltransferase activity"/>
    <property type="evidence" value="ECO:0007669"/>
    <property type="project" value="TreeGrafter"/>
</dbReference>
<keyword evidence="3" id="KW-1208">Phospholipid metabolism</keyword>
<evidence type="ECO:0000313" key="7">
    <source>
        <dbReference type="EMBL" id="CAH1256886.1"/>
    </source>
</evidence>
<evidence type="ECO:0000256" key="3">
    <source>
        <dbReference type="ARBA" id="ARBA00023264"/>
    </source>
</evidence>
<dbReference type="Pfam" id="PF16076">
    <property type="entry name" value="Acyltransf_C"/>
    <property type="match status" value="1"/>
</dbReference>
<evidence type="ECO:0000256" key="2">
    <source>
        <dbReference type="ARBA" id="ARBA00022679"/>
    </source>
</evidence>
<sequence>MSETHYQLEHVMIMDLVSSFNNEVVYILLTYVAVVSAVICNMFQAAAYLFIRPFSLTAYRKTVSIFQYLLFSQLTFRYDWWGDSEMTFYISDADRPFLGKETSVIVMNHRNSAEHLFSCAVNERLGLLGTCKGFLPSYMKYAPTFGWSMFFTESIFLNRSYEKDKETIVKQLKELQSYPDNFWIELNCEGTRFTAERHRTSMEVARSKGLPELKHHVLPRTKGFVLCARVARKYIPAFYDVEYHFDKRSPEPTLLEMLKGKKHHVHIYFRRIPIEEVPEDEEACAKYCHELYRIKDINYEYFEKHGRFPEKTHVIPRRKHSIFIFIFWSALLVVPPMKYLLDVIMYGSMSLIAGVFLSTALVLLWTWWFVEVLLPGVLPFQVQTHHQQ</sequence>
<feature type="domain" description="Phospholipid/glycerol acyltransferase" evidence="6">
    <location>
        <begin position="103"/>
        <end position="225"/>
    </location>
</feature>
<accession>A0A8J9ZK38</accession>
<evidence type="ECO:0000256" key="5">
    <source>
        <dbReference type="SAM" id="Phobius"/>
    </source>
</evidence>
<keyword evidence="4" id="KW-0012">Acyltransferase</keyword>
<dbReference type="EMBL" id="OV696688">
    <property type="protein sequence ID" value="CAH1256886.1"/>
    <property type="molecule type" value="Genomic_DNA"/>
</dbReference>
<keyword evidence="5" id="KW-0472">Membrane</keyword>
<name>A0A8J9ZK38_BRALA</name>
<keyword evidence="8" id="KW-1185">Reference proteome</keyword>
<keyword evidence="3" id="KW-0443">Lipid metabolism</keyword>
<keyword evidence="5" id="KW-1133">Transmembrane helix</keyword>
<evidence type="ECO:0000313" key="8">
    <source>
        <dbReference type="Proteomes" id="UP000838412"/>
    </source>
</evidence>
<dbReference type="SMART" id="SM00563">
    <property type="entry name" value="PlsC"/>
    <property type="match status" value="1"/>
</dbReference>
<evidence type="ECO:0000256" key="1">
    <source>
        <dbReference type="ARBA" id="ARBA00008655"/>
    </source>
</evidence>
<dbReference type="PANTHER" id="PTHR10983">
    <property type="entry name" value="1-ACYLGLYCEROL-3-PHOSPHATE ACYLTRANSFERASE-RELATED"/>
    <property type="match status" value="1"/>
</dbReference>
<gene>
    <name evidence="7" type="primary">AGPAT4</name>
    <name evidence="7" type="ORF">BLAG_LOCUS14993</name>
</gene>
<dbReference type="Proteomes" id="UP000838412">
    <property type="component" value="Chromosome 3"/>
</dbReference>
<evidence type="ECO:0000259" key="6">
    <source>
        <dbReference type="SMART" id="SM00563"/>
    </source>
</evidence>
<keyword evidence="2" id="KW-0808">Transferase</keyword>
<feature type="transmembrane region" description="Helical" evidence="5">
    <location>
        <begin position="321"/>
        <end position="337"/>
    </location>
</feature>
<dbReference type="InterPro" id="IPR032098">
    <property type="entry name" value="Acyltransf_C"/>
</dbReference>
<feature type="transmembrane region" description="Helical" evidence="5">
    <location>
        <begin position="24"/>
        <end position="51"/>
    </location>
</feature>
<evidence type="ECO:0000256" key="4">
    <source>
        <dbReference type="ARBA" id="ARBA00023315"/>
    </source>
</evidence>
<dbReference type="AlphaFoldDB" id="A0A8J9ZK38"/>
<reference evidence="7" key="1">
    <citation type="submission" date="2022-01" db="EMBL/GenBank/DDBJ databases">
        <authorList>
            <person name="Braso-Vives M."/>
        </authorList>
    </citation>
    <scope>NUCLEOTIDE SEQUENCE</scope>
</reference>
<organism evidence="7 8">
    <name type="scientific">Branchiostoma lanceolatum</name>
    <name type="common">Common lancelet</name>
    <name type="synonym">Amphioxus lanceolatum</name>
    <dbReference type="NCBI Taxonomy" id="7740"/>
    <lineage>
        <taxon>Eukaryota</taxon>
        <taxon>Metazoa</taxon>
        <taxon>Chordata</taxon>
        <taxon>Cephalochordata</taxon>
        <taxon>Leptocardii</taxon>
        <taxon>Amphioxiformes</taxon>
        <taxon>Branchiostomatidae</taxon>
        <taxon>Branchiostoma</taxon>
    </lineage>
</organism>
<proteinExistence type="inferred from homology"/>
<dbReference type="CDD" id="cd07990">
    <property type="entry name" value="LPLAT_LCLAT1-like"/>
    <property type="match status" value="1"/>
</dbReference>
<dbReference type="PANTHER" id="PTHR10983:SF24">
    <property type="entry name" value="1-ACYLGLYCEROL-3-PHOSPHATE O-ACYLTRANSFERASE 3, ISOFORM E-RELATED"/>
    <property type="match status" value="1"/>
</dbReference>
<dbReference type="OrthoDB" id="189226at2759"/>